<evidence type="ECO:0000313" key="2">
    <source>
        <dbReference type="Proteomes" id="UP000276133"/>
    </source>
</evidence>
<gene>
    <name evidence="1" type="ORF">BpHYR1_044558</name>
</gene>
<keyword evidence="2" id="KW-1185">Reference proteome</keyword>
<comment type="caution">
    <text evidence="1">The sequence shown here is derived from an EMBL/GenBank/DDBJ whole genome shotgun (WGS) entry which is preliminary data.</text>
</comment>
<dbReference type="Proteomes" id="UP000276133">
    <property type="component" value="Unassembled WGS sequence"/>
</dbReference>
<proteinExistence type="predicted"/>
<protein>
    <submittedName>
        <fullName evidence="1">Uncharacterized protein</fullName>
    </submittedName>
</protein>
<reference evidence="1 2" key="1">
    <citation type="journal article" date="2018" name="Sci. Rep.">
        <title>Genomic signatures of local adaptation to the degree of environmental predictability in rotifers.</title>
        <authorList>
            <person name="Franch-Gras L."/>
            <person name="Hahn C."/>
            <person name="Garcia-Roger E.M."/>
            <person name="Carmona M.J."/>
            <person name="Serra M."/>
            <person name="Gomez A."/>
        </authorList>
    </citation>
    <scope>NUCLEOTIDE SEQUENCE [LARGE SCALE GENOMIC DNA]</scope>
    <source>
        <strain evidence="1">HYR1</strain>
    </source>
</reference>
<sequence>MANNFISFYHKRCICADLCLFPLSLSKVPFRSIVNFELKHVLLIVATDSSFVLILILKNSAKLTKFTKNKHKLNKTSEI</sequence>
<dbReference type="AlphaFoldDB" id="A0A3M7R139"/>
<organism evidence="1 2">
    <name type="scientific">Brachionus plicatilis</name>
    <name type="common">Marine rotifer</name>
    <name type="synonym">Brachionus muelleri</name>
    <dbReference type="NCBI Taxonomy" id="10195"/>
    <lineage>
        <taxon>Eukaryota</taxon>
        <taxon>Metazoa</taxon>
        <taxon>Spiralia</taxon>
        <taxon>Gnathifera</taxon>
        <taxon>Rotifera</taxon>
        <taxon>Eurotatoria</taxon>
        <taxon>Monogononta</taxon>
        <taxon>Pseudotrocha</taxon>
        <taxon>Ploima</taxon>
        <taxon>Brachionidae</taxon>
        <taxon>Brachionus</taxon>
    </lineage>
</organism>
<evidence type="ECO:0000313" key="1">
    <source>
        <dbReference type="EMBL" id="RNA17302.1"/>
    </source>
</evidence>
<accession>A0A3M7R139</accession>
<dbReference type="EMBL" id="REGN01004476">
    <property type="protein sequence ID" value="RNA17302.1"/>
    <property type="molecule type" value="Genomic_DNA"/>
</dbReference>
<name>A0A3M7R139_BRAPC</name>